<accession>A0A8S5QWX1</accession>
<proteinExistence type="predicted"/>
<dbReference type="EMBL" id="BK015755">
    <property type="protein sequence ID" value="DAE23552.1"/>
    <property type="molecule type" value="Genomic_DNA"/>
</dbReference>
<reference evidence="1" key="1">
    <citation type="journal article" date="2021" name="Proc. Natl. Acad. Sci. U.S.A.">
        <title>A Catalog of Tens of Thousands of Viruses from Human Metagenomes Reveals Hidden Associations with Chronic Diseases.</title>
        <authorList>
            <person name="Tisza M.J."/>
            <person name="Buck C.B."/>
        </authorList>
    </citation>
    <scope>NUCLEOTIDE SEQUENCE</scope>
    <source>
        <strain evidence="1">CtyWv1</strain>
    </source>
</reference>
<organism evidence="1">
    <name type="scientific">Myoviridae sp. ctyWv1</name>
    <dbReference type="NCBI Taxonomy" id="2826718"/>
    <lineage>
        <taxon>Viruses</taxon>
        <taxon>Duplodnaviria</taxon>
        <taxon>Heunggongvirae</taxon>
        <taxon>Uroviricota</taxon>
        <taxon>Caudoviricetes</taxon>
    </lineage>
</organism>
<name>A0A8S5QWX1_9CAUD</name>
<protein>
    <submittedName>
        <fullName evidence="1">Uncharacterized protein</fullName>
    </submittedName>
</protein>
<sequence>MTWNEIYEAADGAACGDDTLKAKDEARHQVRCLAMELGSPDLDNADCPEDAVEDYCNTMKIQFDECGNIVGLELPHWVEDIIYRRKDDAYLEEDLNATAQELAGGNIEISDEQMQRMVAMYRHDEDSNVAMNDTLESVVCRVLGRN</sequence>
<evidence type="ECO:0000313" key="1">
    <source>
        <dbReference type="EMBL" id="DAE23552.1"/>
    </source>
</evidence>